<comment type="similarity">
    <text evidence="4 5">Belongs to the RNA methyltransferase RlmH family.</text>
</comment>
<dbReference type="GO" id="GO:0070038">
    <property type="term" value="F:rRNA (pseudouridine-N3-)-methyltransferase activity"/>
    <property type="evidence" value="ECO:0007669"/>
    <property type="project" value="UniProtKB-UniRule"/>
</dbReference>
<dbReference type="InterPro" id="IPR029028">
    <property type="entry name" value="Alpha/beta_knot_MTases"/>
</dbReference>
<accession>A0A9X3Z6C0</accession>
<dbReference type="EMBL" id="JANWOI010000001">
    <property type="protein sequence ID" value="MDA5192769.1"/>
    <property type="molecule type" value="Genomic_DNA"/>
</dbReference>
<evidence type="ECO:0000256" key="2">
    <source>
        <dbReference type="ARBA" id="ARBA00022679"/>
    </source>
</evidence>
<dbReference type="PANTHER" id="PTHR33603">
    <property type="entry name" value="METHYLTRANSFERASE"/>
    <property type="match status" value="1"/>
</dbReference>
<dbReference type="PIRSF" id="PIRSF004505">
    <property type="entry name" value="MT_bac"/>
    <property type="match status" value="1"/>
</dbReference>
<dbReference type="CDD" id="cd18081">
    <property type="entry name" value="RlmH-like"/>
    <property type="match status" value="1"/>
</dbReference>
<dbReference type="InterPro" id="IPR029026">
    <property type="entry name" value="tRNA_m1G_MTases_N"/>
</dbReference>
<evidence type="ECO:0000256" key="3">
    <source>
        <dbReference type="ARBA" id="ARBA00022691"/>
    </source>
</evidence>
<dbReference type="PANTHER" id="PTHR33603:SF1">
    <property type="entry name" value="RIBOSOMAL RNA LARGE SUBUNIT METHYLTRANSFERASE H"/>
    <property type="match status" value="1"/>
</dbReference>
<comment type="caution">
    <text evidence="6">The sequence shown here is derived from an EMBL/GenBank/DDBJ whole genome shotgun (WGS) entry which is preliminary data.</text>
</comment>
<dbReference type="Proteomes" id="UP001141619">
    <property type="component" value="Unassembled WGS sequence"/>
</dbReference>
<dbReference type="HAMAP" id="MF_00658">
    <property type="entry name" value="23SrRNA_methyltr_H"/>
    <property type="match status" value="1"/>
</dbReference>
<reference evidence="6" key="2">
    <citation type="journal article" date="2023" name="Syst. Appl. Microbiol.">
        <title>Govania unica gen. nov., sp. nov., a rare biosphere bacterium that represents a novel family in the class Alphaproteobacteria.</title>
        <authorList>
            <person name="Vandamme P."/>
            <person name="Peeters C."/>
            <person name="Hettiarachchi A."/>
            <person name="Cnockaert M."/>
            <person name="Carlier A."/>
        </authorList>
    </citation>
    <scope>NUCLEOTIDE SEQUENCE</scope>
    <source>
        <strain evidence="6">LMG 31809</strain>
    </source>
</reference>
<dbReference type="SUPFAM" id="SSF75217">
    <property type="entry name" value="alpha/beta knot"/>
    <property type="match status" value="1"/>
</dbReference>
<keyword evidence="2 5" id="KW-0808">Transferase</keyword>
<dbReference type="EC" id="2.1.1.177" evidence="5"/>
<evidence type="ECO:0000256" key="5">
    <source>
        <dbReference type="HAMAP-Rule" id="MF_00658"/>
    </source>
</evidence>
<comment type="function">
    <text evidence="5">Specifically methylates the pseudouridine at position 1915 (m3Psi1915) in 23S rRNA.</text>
</comment>
<name>A0A9X3Z6C0_9PROT</name>
<dbReference type="RefSeq" id="WP_274942472.1">
    <property type="nucleotide sequence ID" value="NZ_JANWOI010000001.1"/>
</dbReference>
<keyword evidence="5" id="KW-0963">Cytoplasm</keyword>
<reference evidence="6" key="1">
    <citation type="submission" date="2022-08" db="EMBL/GenBank/DDBJ databases">
        <authorList>
            <person name="Vandamme P."/>
            <person name="Hettiarachchi A."/>
            <person name="Peeters C."/>
            <person name="Cnockaert M."/>
            <person name="Carlier A."/>
        </authorList>
    </citation>
    <scope>NUCLEOTIDE SEQUENCE</scope>
    <source>
        <strain evidence="6">LMG 31809</strain>
    </source>
</reference>
<dbReference type="InterPro" id="IPR003742">
    <property type="entry name" value="RlmH-like"/>
</dbReference>
<sequence>MDVTVVAVGRLRSGPEHELISAYLKRLPWTLRIIEVEERRPIVGPERQTREADLILAALPPGAIVIALDERGKTLSSMDFSTRLTGWRDAAKPVAFVIGGADGLHEKIRTRADLLLGLGPMVWPHAMVRVMLTEQIYRAYTIATGHPYHK</sequence>
<evidence type="ECO:0000313" key="6">
    <source>
        <dbReference type="EMBL" id="MDA5192769.1"/>
    </source>
</evidence>
<gene>
    <name evidence="5 6" type="primary">rlmH</name>
    <name evidence="6" type="ORF">NYP16_02195</name>
</gene>
<keyword evidence="5" id="KW-0698">rRNA processing</keyword>
<protein>
    <recommendedName>
        <fullName evidence="5">Ribosomal RNA large subunit methyltransferase H</fullName>
        <ecNumber evidence="5">2.1.1.177</ecNumber>
    </recommendedName>
    <alternativeName>
        <fullName evidence="5">23S rRNA (pseudouridine1915-N3)-methyltransferase</fullName>
    </alternativeName>
    <alternativeName>
        <fullName evidence="5">23S rRNA m3Psi1915 methyltransferase</fullName>
    </alternativeName>
    <alternativeName>
        <fullName evidence="5">rRNA (pseudouridine-N3-)-methyltransferase RlmH</fullName>
    </alternativeName>
</protein>
<feature type="binding site" evidence="5">
    <location>
        <begin position="118"/>
        <end position="123"/>
    </location>
    <ligand>
        <name>S-adenosyl-L-methionine</name>
        <dbReference type="ChEBI" id="CHEBI:59789"/>
    </ligand>
</feature>
<dbReference type="GO" id="GO:0005737">
    <property type="term" value="C:cytoplasm"/>
    <property type="evidence" value="ECO:0007669"/>
    <property type="project" value="UniProtKB-SubCell"/>
</dbReference>
<keyword evidence="3 5" id="KW-0949">S-adenosyl-L-methionine</keyword>
<proteinExistence type="inferred from homology"/>
<feature type="binding site" evidence="5">
    <location>
        <position position="99"/>
    </location>
    <ligand>
        <name>S-adenosyl-L-methionine</name>
        <dbReference type="ChEBI" id="CHEBI:59789"/>
    </ligand>
</feature>
<dbReference type="Pfam" id="PF02590">
    <property type="entry name" value="SPOUT_MTase"/>
    <property type="match status" value="1"/>
</dbReference>
<evidence type="ECO:0000313" key="7">
    <source>
        <dbReference type="Proteomes" id="UP001141619"/>
    </source>
</evidence>
<organism evidence="6 7">
    <name type="scientific">Govanella unica</name>
    <dbReference type="NCBI Taxonomy" id="2975056"/>
    <lineage>
        <taxon>Bacteria</taxon>
        <taxon>Pseudomonadati</taxon>
        <taxon>Pseudomonadota</taxon>
        <taxon>Alphaproteobacteria</taxon>
        <taxon>Emcibacterales</taxon>
        <taxon>Govanellaceae</taxon>
        <taxon>Govanella</taxon>
    </lineage>
</organism>
<dbReference type="Gene3D" id="3.40.1280.10">
    <property type="match status" value="1"/>
</dbReference>
<evidence type="ECO:0000256" key="4">
    <source>
        <dbReference type="ARBA" id="ARBA00038303"/>
    </source>
</evidence>
<dbReference type="AlphaFoldDB" id="A0A9X3Z6C0"/>
<comment type="catalytic activity">
    <reaction evidence="5">
        <text>pseudouridine(1915) in 23S rRNA + S-adenosyl-L-methionine = N(3)-methylpseudouridine(1915) in 23S rRNA + S-adenosyl-L-homocysteine + H(+)</text>
        <dbReference type="Rhea" id="RHEA:42752"/>
        <dbReference type="Rhea" id="RHEA-COMP:10221"/>
        <dbReference type="Rhea" id="RHEA-COMP:10222"/>
        <dbReference type="ChEBI" id="CHEBI:15378"/>
        <dbReference type="ChEBI" id="CHEBI:57856"/>
        <dbReference type="ChEBI" id="CHEBI:59789"/>
        <dbReference type="ChEBI" id="CHEBI:65314"/>
        <dbReference type="ChEBI" id="CHEBI:74486"/>
        <dbReference type="EC" id="2.1.1.177"/>
    </reaction>
</comment>
<evidence type="ECO:0000256" key="1">
    <source>
        <dbReference type="ARBA" id="ARBA00022603"/>
    </source>
</evidence>
<keyword evidence="1 5" id="KW-0489">Methyltransferase</keyword>
<keyword evidence="7" id="KW-1185">Reference proteome</keyword>
<dbReference type="NCBIfam" id="NF000989">
    <property type="entry name" value="PRK00103.2-3"/>
    <property type="match status" value="1"/>
</dbReference>
<feature type="binding site" evidence="5">
    <location>
        <position position="68"/>
    </location>
    <ligand>
        <name>S-adenosyl-L-methionine</name>
        <dbReference type="ChEBI" id="CHEBI:59789"/>
    </ligand>
</feature>
<comment type="subunit">
    <text evidence="5">Homodimer.</text>
</comment>
<comment type="subcellular location">
    <subcellularLocation>
        <location evidence="5">Cytoplasm</location>
    </subcellularLocation>
</comment>